<dbReference type="Gene3D" id="4.10.60.10">
    <property type="entry name" value="Zinc finger, CCHC-type"/>
    <property type="match status" value="1"/>
</dbReference>
<sequence>MMDVFVSMESDLHETLRQNEILNDRLLKATLRNDVESYSKVRRALFTTPRTLKSKSFDTTLVVAKTRSRDSNVSYSNISVLVKKCVAKPSTLPPVFSSWDVGDPNRTVHFGNDHFVTIIGYGDYVHGNVPVCHVYYVEGRGHNLFSVEFTTTPSKEDLDNLFGLMYKEYFEKRFPEVSINSAAQTTLNYKDMPLSSSIIVEDNEAPPLVSSLKEEISPISTDNAVEPVQEDSVDLDGNTLITPYNSLMFEEAETSSIVVDSSYMHEFNQVQPSSHTWTKSHPLEQVIGDPSKLVMIGTGYDNQRLGNVVRARETVGTTVVQKSGIQCYNCKEFEHVARECQKPKQVMDAAYHREKMILYVNPDVVADSGPNFDAEPLQKVSNDDNYNVFAIESEHPEQSTSIHDTYPIEQDEHNMIIDSLDMSYDSEQIDQNDDDNDLDNERELLASLIEKLKCEINDGKNRNKFLETSNKVLVEKLKGETEDLKTKNKSLDSSNNLFKEANNKLSETNALMYKGLKKFQA</sequence>
<dbReference type="EMBL" id="BKCJ010009427">
    <property type="protein sequence ID" value="GEU86915.1"/>
    <property type="molecule type" value="Genomic_DNA"/>
</dbReference>
<dbReference type="SMART" id="SM00343">
    <property type="entry name" value="ZnF_C2HC"/>
    <property type="match status" value="1"/>
</dbReference>
<dbReference type="Pfam" id="PF00098">
    <property type="entry name" value="zf-CCHC"/>
    <property type="match status" value="1"/>
</dbReference>
<evidence type="ECO:0000313" key="4">
    <source>
        <dbReference type="EMBL" id="GEU86915.1"/>
    </source>
</evidence>
<evidence type="ECO:0000256" key="2">
    <source>
        <dbReference type="SAM" id="Coils"/>
    </source>
</evidence>
<organism evidence="4">
    <name type="scientific">Tanacetum cinerariifolium</name>
    <name type="common">Dalmatian daisy</name>
    <name type="synonym">Chrysanthemum cinerariifolium</name>
    <dbReference type="NCBI Taxonomy" id="118510"/>
    <lineage>
        <taxon>Eukaryota</taxon>
        <taxon>Viridiplantae</taxon>
        <taxon>Streptophyta</taxon>
        <taxon>Embryophyta</taxon>
        <taxon>Tracheophyta</taxon>
        <taxon>Spermatophyta</taxon>
        <taxon>Magnoliopsida</taxon>
        <taxon>eudicotyledons</taxon>
        <taxon>Gunneridae</taxon>
        <taxon>Pentapetalae</taxon>
        <taxon>asterids</taxon>
        <taxon>campanulids</taxon>
        <taxon>Asterales</taxon>
        <taxon>Asteraceae</taxon>
        <taxon>Asteroideae</taxon>
        <taxon>Anthemideae</taxon>
        <taxon>Anthemidinae</taxon>
        <taxon>Tanacetum</taxon>
    </lineage>
</organism>
<name>A0A6L2NQR9_TANCI</name>
<reference evidence="4" key="1">
    <citation type="journal article" date="2019" name="Sci. Rep.">
        <title>Draft genome of Tanacetum cinerariifolium, the natural source of mosquito coil.</title>
        <authorList>
            <person name="Yamashiro T."/>
            <person name="Shiraishi A."/>
            <person name="Satake H."/>
            <person name="Nakayama K."/>
        </authorList>
    </citation>
    <scope>NUCLEOTIDE SEQUENCE</scope>
</reference>
<keyword evidence="1" id="KW-0479">Metal-binding</keyword>
<gene>
    <name evidence="4" type="ORF">Tci_058893</name>
</gene>
<dbReference type="InterPro" id="IPR036875">
    <property type="entry name" value="Znf_CCHC_sf"/>
</dbReference>
<evidence type="ECO:0000256" key="1">
    <source>
        <dbReference type="PROSITE-ProRule" id="PRU00047"/>
    </source>
</evidence>
<dbReference type="SUPFAM" id="SSF57756">
    <property type="entry name" value="Retrovirus zinc finger-like domains"/>
    <property type="match status" value="1"/>
</dbReference>
<dbReference type="InterPro" id="IPR001878">
    <property type="entry name" value="Znf_CCHC"/>
</dbReference>
<evidence type="ECO:0000259" key="3">
    <source>
        <dbReference type="PROSITE" id="PS50158"/>
    </source>
</evidence>
<dbReference type="AlphaFoldDB" id="A0A6L2NQR9"/>
<proteinExistence type="predicted"/>
<protein>
    <submittedName>
        <fullName evidence="4">Integrase, catalytic region, zinc finger, CCHC-type, peptidase aspartic, catalytic</fullName>
    </submittedName>
</protein>
<dbReference type="GO" id="GO:0003676">
    <property type="term" value="F:nucleic acid binding"/>
    <property type="evidence" value="ECO:0007669"/>
    <property type="project" value="InterPro"/>
</dbReference>
<keyword evidence="2" id="KW-0175">Coiled coil</keyword>
<dbReference type="GO" id="GO:0008270">
    <property type="term" value="F:zinc ion binding"/>
    <property type="evidence" value="ECO:0007669"/>
    <property type="project" value="UniProtKB-KW"/>
</dbReference>
<accession>A0A6L2NQR9</accession>
<feature type="coiled-coil region" evidence="2">
    <location>
        <begin position="449"/>
        <end position="494"/>
    </location>
</feature>
<comment type="caution">
    <text evidence="4">The sequence shown here is derived from an EMBL/GenBank/DDBJ whole genome shotgun (WGS) entry which is preliminary data.</text>
</comment>
<feature type="domain" description="CCHC-type" evidence="3">
    <location>
        <begin position="327"/>
        <end position="342"/>
    </location>
</feature>
<keyword evidence="1" id="KW-0863">Zinc-finger</keyword>
<dbReference type="PROSITE" id="PS50158">
    <property type="entry name" value="ZF_CCHC"/>
    <property type="match status" value="1"/>
</dbReference>
<keyword evidence="1" id="KW-0862">Zinc</keyword>